<dbReference type="GO" id="GO:0005886">
    <property type="term" value="C:plasma membrane"/>
    <property type="evidence" value="ECO:0007669"/>
    <property type="project" value="TreeGrafter"/>
</dbReference>
<proteinExistence type="predicted"/>
<keyword evidence="3" id="KW-1185">Reference proteome</keyword>
<dbReference type="PANTHER" id="PTHR22943">
    <property type="entry name" value="7-TRANSMEMBRANE DOMAIN RECEPTOR C.ELEGANS"/>
    <property type="match status" value="1"/>
</dbReference>
<keyword evidence="1" id="KW-0812">Transmembrane</keyword>
<keyword evidence="1" id="KW-0472">Membrane</keyword>
<dbReference type="PANTHER" id="PTHR22943:SF254">
    <property type="entry name" value="SEVEN TM RECEPTOR"/>
    <property type="match status" value="1"/>
</dbReference>
<dbReference type="EnsemblMetazoa" id="CJA12512.1">
    <property type="protein sequence ID" value="CJA12512.1"/>
    <property type="gene ID" value="WBGene00131716"/>
</dbReference>
<name>A0A8R1HVX7_CAEJA</name>
<sequence length="121" mass="13761">MLGKEWSALLKLIQDISAFFSITINTFLIFLIISKSPKQLGAYKYLMIFISVFEIAYSILDVVLVPQHYSHGPTFLVIVGLQHKLFGPYGLTILNSCYWGFFGASMAVFAVHFVYRWLVVS</sequence>
<dbReference type="InterPro" id="IPR019428">
    <property type="entry name" value="7TM_GPCR_serpentine_rcpt_Str"/>
</dbReference>
<evidence type="ECO:0008006" key="4">
    <source>
        <dbReference type="Google" id="ProtNLM"/>
    </source>
</evidence>
<keyword evidence="1" id="KW-1133">Transmembrane helix</keyword>
<feature type="transmembrane region" description="Helical" evidence="1">
    <location>
        <begin position="98"/>
        <end position="118"/>
    </location>
</feature>
<reference evidence="3" key="1">
    <citation type="submission" date="2010-08" db="EMBL/GenBank/DDBJ databases">
        <authorList>
            <consortium name="Caenorhabditis japonica Sequencing Consortium"/>
            <person name="Wilson R.K."/>
        </authorList>
    </citation>
    <scope>NUCLEOTIDE SEQUENCE [LARGE SCALE GENOMIC DNA]</scope>
    <source>
        <strain evidence="3">DF5081</strain>
    </source>
</reference>
<dbReference type="AlphaFoldDB" id="A0A8R1HVX7"/>
<dbReference type="Proteomes" id="UP000005237">
    <property type="component" value="Unassembled WGS sequence"/>
</dbReference>
<organism evidence="2 3">
    <name type="scientific">Caenorhabditis japonica</name>
    <dbReference type="NCBI Taxonomy" id="281687"/>
    <lineage>
        <taxon>Eukaryota</taxon>
        <taxon>Metazoa</taxon>
        <taxon>Ecdysozoa</taxon>
        <taxon>Nematoda</taxon>
        <taxon>Chromadorea</taxon>
        <taxon>Rhabditida</taxon>
        <taxon>Rhabditina</taxon>
        <taxon>Rhabditomorpha</taxon>
        <taxon>Rhabditoidea</taxon>
        <taxon>Rhabditidae</taxon>
        <taxon>Peloderinae</taxon>
        <taxon>Caenorhabditis</taxon>
    </lineage>
</organism>
<reference evidence="2" key="2">
    <citation type="submission" date="2022-06" db="UniProtKB">
        <authorList>
            <consortium name="EnsemblMetazoa"/>
        </authorList>
    </citation>
    <scope>IDENTIFICATION</scope>
    <source>
        <strain evidence="2">DF5081</strain>
    </source>
</reference>
<protein>
    <recommendedName>
        <fullName evidence="4">G protein-coupled receptor</fullName>
    </recommendedName>
</protein>
<dbReference type="Pfam" id="PF10326">
    <property type="entry name" value="7TM_GPCR_Str"/>
    <property type="match status" value="1"/>
</dbReference>
<evidence type="ECO:0000313" key="2">
    <source>
        <dbReference type="EnsemblMetazoa" id="CJA12512.1"/>
    </source>
</evidence>
<accession>A0A8R1HVX7</accession>
<feature type="transmembrane region" description="Helical" evidence="1">
    <location>
        <begin position="45"/>
        <end position="65"/>
    </location>
</feature>
<dbReference type="SUPFAM" id="SSF81321">
    <property type="entry name" value="Family A G protein-coupled receptor-like"/>
    <property type="match status" value="1"/>
</dbReference>
<feature type="transmembrane region" description="Helical" evidence="1">
    <location>
        <begin position="12"/>
        <end position="33"/>
    </location>
</feature>
<evidence type="ECO:0000313" key="3">
    <source>
        <dbReference type="Proteomes" id="UP000005237"/>
    </source>
</evidence>
<evidence type="ECO:0000256" key="1">
    <source>
        <dbReference type="SAM" id="Phobius"/>
    </source>
</evidence>
<dbReference type="GO" id="GO:0042048">
    <property type="term" value="P:olfactory behavior"/>
    <property type="evidence" value="ECO:0007669"/>
    <property type="project" value="TreeGrafter"/>
</dbReference>
<dbReference type="GO" id="GO:0038022">
    <property type="term" value="F:G protein-coupled olfactory receptor activity"/>
    <property type="evidence" value="ECO:0007669"/>
    <property type="project" value="TreeGrafter"/>
</dbReference>